<dbReference type="AlphaFoldDB" id="A0A327P0A7"/>
<name>A0A327P0A7_9BACT</name>
<comment type="caution">
    <text evidence="1">The sequence shown here is derived from an EMBL/GenBank/DDBJ whole genome shotgun (WGS) entry which is preliminary data.</text>
</comment>
<reference evidence="1 2" key="1">
    <citation type="submission" date="2018-06" db="EMBL/GenBank/DDBJ databases">
        <title>Genomic Encyclopedia of Archaeal and Bacterial Type Strains, Phase II (KMG-II): from individual species to whole genera.</title>
        <authorList>
            <person name="Goeker M."/>
        </authorList>
    </citation>
    <scope>NUCLEOTIDE SEQUENCE [LARGE SCALE GENOMIC DNA]</scope>
    <source>
        <strain evidence="1 2">DSM 23446</strain>
    </source>
</reference>
<keyword evidence="2" id="KW-1185">Reference proteome</keyword>
<gene>
    <name evidence="1" type="ORF">LV83_03561</name>
</gene>
<accession>A0A327P0A7</accession>
<proteinExistence type="predicted"/>
<evidence type="ECO:0000313" key="2">
    <source>
        <dbReference type="Proteomes" id="UP000249610"/>
    </source>
</evidence>
<organism evidence="1 2">
    <name type="scientific">Algoriphagus yeomjeoni</name>
    <dbReference type="NCBI Taxonomy" id="291403"/>
    <lineage>
        <taxon>Bacteria</taxon>
        <taxon>Pseudomonadati</taxon>
        <taxon>Bacteroidota</taxon>
        <taxon>Cytophagia</taxon>
        <taxon>Cytophagales</taxon>
        <taxon>Cyclobacteriaceae</taxon>
        <taxon>Algoriphagus</taxon>
    </lineage>
</organism>
<sequence>MGKALILMSNLDTVSCLDLEECNQTIGGFDLNENNEERLDFSNDQIPG</sequence>
<dbReference type="Proteomes" id="UP000249610">
    <property type="component" value="Unassembled WGS sequence"/>
</dbReference>
<protein>
    <submittedName>
        <fullName evidence="1">Uncharacterized protein</fullName>
    </submittedName>
</protein>
<evidence type="ECO:0000313" key="1">
    <source>
        <dbReference type="EMBL" id="RAI85785.1"/>
    </source>
</evidence>
<dbReference type="EMBL" id="QLLK01000012">
    <property type="protein sequence ID" value="RAI85785.1"/>
    <property type="molecule type" value="Genomic_DNA"/>
</dbReference>